<dbReference type="RefSeq" id="WP_135281552.1">
    <property type="nucleotide sequence ID" value="NZ_SRIO01000006.1"/>
</dbReference>
<dbReference type="Pfam" id="PF14401">
    <property type="entry name" value="RLAN"/>
    <property type="match status" value="1"/>
</dbReference>
<dbReference type="OrthoDB" id="9800957at2"/>
<keyword evidence="2" id="KW-0067">ATP-binding</keyword>
<keyword evidence="2" id="KW-0547">Nucleotide-binding</keyword>
<dbReference type="GO" id="GO:0046872">
    <property type="term" value="F:metal ion binding"/>
    <property type="evidence" value="ECO:0007669"/>
    <property type="project" value="InterPro"/>
</dbReference>
<gene>
    <name evidence="4" type="ORF">E4680_06300</name>
</gene>
<dbReference type="InterPro" id="IPR013815">
    <property type="entry name" value="ATP_grasp_subdomain_1"/>
</dbReference>
<accession>A0A4Z0FAU1</accession>
<evidence type="ECO:0000256" key="1">
    <source>
        <dbReference type="ARBA" id="ARBA00023211"/>
    </source>
</evidence>
<evidence type="ECO:0000259" key="3">
    <source>
        <dbReference type="PROSITE" id="PS50975"/>
    </source>
</evidence>
<dbReference type="PANTHER" id="PTHR21621">
    <property type="entry name" value="RIBOSOMAL PROTEIN S6 MODIFICATION PROTEIN"/>
    <property type="match status" value="1"/>
</dbReference>
<dbReference type="InterPro" id="IPR011761">
    <property type="entry name" value="ATP-grasp"/>
</dbReference>
<sequence>MSKHLILIERPADWPSDLPPLPLMTAKDFIDANDETDLAADRQLRVINLCRGYRYGSMGYYCSLLAEARGQRILPSVGTALDLSRKTIYEPLTEDLDEDLQKYLRGHDAREIRLWIFLGRASNPAFQDLADDLFERLPCPLLAVDLHQDNRWQIHRVRPIGLSELDRDQRQLFAEALQHYLAGVWQNPRRRSPGRYDLAILHDPTDALPPSNPRALKAFIRAGKRLGLDVELITRKDYGRLAEYDALFIRETTAINHHSFRFAKRAEAEGLVVIDDPISILRCTNKVYLAELLRTHRIRTPATQILRRERTLELEPPLDYPVVLKIPDGAFSVGVTKVHDAAELKDVAERMFQKSDLILAQEYLYTEYDWRIGVLNRQPLYACQYFMSKDHWQIYQHKAGGGVVEGAARTLPLERVPPAVIKTAVKAARLIGTGLYGVDLKQTRQGVCVIEINDNPNIDAGVEDQILKEQLYEEIMAEFLRRLDQRTRLRYRGG</sequence>
<reference evidence="4 5" key="1">
    <citation type="journal article" date="2019" name="ISME J.">
        <title>Candidatus Macondimonas diazotrophica, a novel gammaproteobacterial genus dominating crude-oil-contaminated coastal sediments.</title>
        <authorList>
            <person name="Karthikeyan S."/>
            <person name="Konstantinidis K."/>
        </authorList>
    </citation>
    <scope>NUCLEOTIDE SEQUENCE [LARGE SCALE GENOMIC DNA]</scope>
    <source>
        <strain evidence="4 5">KTK01</strain>
    </source>
</reference>
<dbReference type="Gene3D" id="3.30.470.20">
    <property type="entry name" value="ATP-grasp fold, B domain"/>
    <property type="match status" value="1"/>
</dbReference>
<dbReference type="EMBL" id="SRIO01000006">
    <property type="protein sequence ID" value="TFZ82882.1"/>
    <property type="molecule type" value="Genomic_DNA"/>
</dbReference>
<dbReference type="GO" id="GO:0005524">
    <property type="term" value="F:ATP binding"/>
    <property type="evidence" value="ECO:0007669"/>
    <property type="project" value="UniProtKB-UniRule"/>
</dbReference>
<keyword evidence="1" id="KW-0464">Manganese</keyword>
<dbReference type="PANTHER" id="PTHR21621:SF0">
    <property type="entry name" value="BETA-CITRYLGLUTAMATE SYNTHASE B-RELATED"/>
    <property type="match status" value="1"/>
</dbReference>
<evidence type="ECO:0000256" key="2">
    <source>
        <dbReference type="PROSITE-ProRule" id="PRU00409"/>
    </source>
</evidence>
<name>A0A4Z0FAU1_9GAMM</name>
<dbReference type="GO" id="GO:0009432">
    <property type="term" value="P:SOS response"/>
    <property type="evidence" value="ECO:0007669"/>
    <property type="project" value="TreeGrafter"/>
</dbReference>
<protein>
    <submittedName>
        <fullName evidence="4">ATP-grasp domain-containing protein</fullName>
    </submittedName>
</protein>
<dbReference type="GO" id="GO:0005737">
    <property type="term" value="C:cytoplasm"/>
    <property type="evidence" value="ECO:0007669"/>
    <property type="project" value="TreeGrafter"/>
</dbReference>
<feature type="domain" description="ATP-grasp" evidence="3">
    <location>
        <begin position="290"/>
        <end position="481"/>
    </location>
</feature>
<dbReference type="Proteomes" id="UP000297890">
    <property type="component" value="Unassembled WGS sequence"/>
</dbReference>
<organism evidence="4 5">
    <name type="scientific">Candidatus Macondimonas diazotrophica</name>
    <dbReference type="NCBI Taxonomy" id="2305248"/>
    <lineage>
        <taxon>Bacteria</taxon>
        <taxon>Pseudomonadati</taxon>
        <taxon>Pseudomonadota</taxon>
        <taxon>Gammaproteobacteria</taxon>
        <taxon>Chromatiales</taxon>
        <taxon>Ectothiorhodospiraceae</taxon>
        <taxon>Candidatus Macondimonas</taxon>
    </lineage>
</organism>
<keyword evidence="5" id="KW-1185">Reference proteome</keyword>
<dbReference type="PROSITE" id="PS50975">
    <property type="entry name" value="ATP_GRASP"/>
    <property type="match status" value="1"/>
</dbReference>
<dbReference type="GO" id="GO:0018169">
    <property type="term" value="F:ribosomal S6-glutamic acid ligase activity"/>
    <property type="evidence" value="ECO:0007669"/>
    <property type="project" value="TreeGrafter"/>
</dbReference>
<dbReference type="Gene3D" id="3.30.1490.20">
    <property type="entry name" value="ATP-grasp fold, A domain"/>
    <property type="match status" value="1"/>
</dbReference>
<dbReference type="InterPro" id="IPR025839">
    <property type="entry name" value="RLAN_dom"/>
</dbReference>
<dbReference type="InterPro" id="IPR013651">
    <property type="entry name" value="ATP-grasp_RimK-type"/>
</dbReference>
<dbReference type="SUPFAM" id="SSF56059">
    <property type="entry name" value="Glutathione synthetase ATP-binding domain-like"/>
    <property type="match status" value="1"/>
</dbReference>
<comment type="caution">
    <text evidence="4">The sequence shown here is derived from an EMBL/GenBank/DDBJ whole genome shotgun (WGS) entry which is preliminary data.</text>
</comment>
<dbReference type="AlphaFoldDB" id="A0A4Z0FAU1"/>
<evidence type="ECO:0000313" key="4">
    <source>
        <dbReference type="EMBL" id="TFZ82882.1"/>
    </source>
</evidence>
<proteinExistence type="predicted"/>
<dbReference type="Pfam" id="PF08443">
    <property type="entry name" value="RimK"/>
    <property type="match status" value="1"/>
</dbReference>
<evidence type="ECO:0000313" key="5">
    <source>
        <dbReference type="Proteomes" id="UP000297890"/>
    </source>
</evidence>